<comment type="caution">
    <text evidence="8">The sequence shown here is derived from an EMBL/GenBank/DDBJ whole genome shotgun (WGS) entry which is preliminary data.</text>
</comment>
<reference evidence="8" key="1">
    <citation type="submission" date="2019-11" db="EMBL/GenBank/DDBJ databases">
        <authorList>
            <person name="Liu Y."/>
            <person name="Hou J."/>
            <person name="Li T.-Q."/>
            <person name="Guan C.-H."/>
            <person name="Wu X."/>
            <person name="Wu H.-Z."/>
            <person name="Ling F."/>
            <person name="Zhang R."/>
            <person name="Shi X.-G."/>
            <person name="Ren J.-P."/>
            <person name="Chen E.-F."/>
            <person name="Sun J.-M."/>
        </authorList>
    </citation>
    <scope>NUCLEOTIDE SEQUENCE</scope>
    <source>
        <strain evidence="8">Adult_tree_wgs_1</strain>
        <tissue evidence="8">Leaves</tissue>
    </source>
</reference>
<dbReference type="PANTHER" id="PTHR48061:SF2">
    <property type="entry name" value="RECEPTOR LIKE PROTEIN 30-LIKE"/>
    <property type="match status" value="1"/>
</dbReference>
<organism evidence="8 9">
    <name type="scientific">Rhododendron simsii</name>
    <name type="common">Sims's rhododendron</name>
    <dbReference type="NCBI Taxonomy" id="118357"/>
    <lineage>
        <taxon>Eukaryota</taxon>
        <taxon>Viridiplantae</taxon>
        <taxon>Streptophyta</taxon>
        <taxon>Embryophyta</taxon>
        <taxon>Tracheophyta</taxon>
        <taxon>Spermatophyta</taxon>
        <taxon>Magnoliopsida</taxon>
        <taxon>eudicotyledons</taxon>
        <taxon>Gunneridae</taxon>
        <taxon>Pentapetalae</taxon>
        <taxon>asterids</taxon>
        <taxon>Ericales</taxon>
        <taxon>Ericaceae</taxon>
        <taxon>Ericoideae</taxon>
        <taxon>Rhodoreae</taxon>
        <taxon>Rhododendron</taxon>
    </lineage>
</organism>
<dbReference type="PANTHER" id="PTHR48061">
    <property type="entry name" value="LEUCINE-RICH REPEAT RECEPTOR PROTEIN KINASE EMS1-LIKE-RELATED"/>
    <property type="match status" value="1"/>
</dbReference>
<feature type="compositionally biased region" description="Acidic residues" evidence="7">
    <location>
        <begin position="332"/>
        <end position="343"/>
    </location>
</feature>
<keyword evidence="6" id="KW-0325">Glycoprotein</keyword>
<evidence type="ECO:0000256" key="6">
    <source>
        <dbReference type="ARBA" id="ARBA00023180"/>
    </source>
</evidence>
<accession>A0A834GYG5</accession>
<dbReference type="SUPFAM" id="SSF52058">
    <property type="entry name" value="L domain-like"/>
    <property type="match status" value="1"/>
</dbReference>
<evidence type="ECO:0000256" key="3">
    <source>
        <dbReference type="ARBA" id="ARBA00022729"/>
    </source>
</evidence>
<dbReference type="GO" id="GO:0016020">
    <property type="term" value="C:membrane"/>
    <property type="evidence" value="ECO:0007669"/>
    <property type="project" value="UniProtKB-SubCell"/>
</dbReference>
<evidence type="ECO:0000313" key="9">
    <source>
        <dbReference type="Proteomes" id="UP000626092"/>
    </source>
</evidence>
<keyword evidence="4" id="KW-1133">Transmembrane helix</keyword>
<evidence type="ECO:0000256" key="5">
    <source>
        <dbReference type="ARBA" id="ARBA00023136"/>
    </source>
</evidence>
<dbReference type="InterPro" id="IPR046956">
    <property type="entry name" value="RLP23-like"/>
</dbReference>
<sequence length="392" mass="42621">MLSGTIPQCLIENCTETLGVLNLGNNSLSGTISGTFPLGCVLKTLDLNGNHLEGHVPESLSNCTMLEVLNLGSNKMNGNFTCFLKNLSNLRVLVLRSNSFQGGIRCPELNNSTWRSWQKLQIIDIASNNFSGHLPSKCFLHWDAMMIGRRLGFGIGAGFAVGPLVFWKQGSRWCDEQIEEYVLMIGPTLSLIFSWCGGVKVDTEIDPSVEPELANVAEEDEDEDLDSLFKSAQDLLKAATSGTSDSGLGSTSQSQFSSEEVSEAKTALRMALLQNFKAVAHPARASNIKKAMDVLVKSQALGAEEPVLQRFQKEFPDMVETDSTIEEHETGDSDDGEDGEEMEEEALPGRYCLFCSKLDIHRKKAVHDPNCGCHGSPPISSPLTSFSSSSSS</sequence>
<feature type="region of interest" description="Disordered" evidence="7">
    <location>
        <begin position="320"/>
        <end position="343"/>
    </location>
</feature>
<dbReference type="Proteomes" id="UP000626092">
    <property type="component" value="Unassembled WGS sequence"/>
</dbReference>
<gene>
    <name evidence="8" type="ORF">RHSIM_Rhsim05G0221200</name>
</gene>
<dbReference type="Pfam" id="PF00560">
    <property type="entry name" value="LRR_1"/>
    <property type="match status" value="1"/>
</dbReference>
<evidence type="ECO:0000313" key="8">
    <source>
        <dbReference type="EMBL" id="KAF7142920.1"/>
    </source>
</evidence>
<name>A0A834GYG5_RHOSS</name>
<keyword evidence="5" id="KW-0472">Membrane</keyword>
<dbReference type="InterPro" id="IPR001611">
    <property type="entry name" value="Leu-rich_rpt"/>
</dbReference>
<keyword evidence="2" id="KW-0812">Transmembrane</keyword>
<evidence type="ECO:0000256" key="2">
    <source>
        <dbReference type="ARBA" id="ARBA00022692"/>
    </source>
</evidence>
<dbReference type="OrthoDB" id="998611at2759"/>
<dbReference type="AlphaFoldDB" id="A0A834GYG5"/>
<proteinExistence type="predicted"/>
<keyword evidence="3" id="KW-0732">Signal</keyword>
<evidence type="ECO:0000256" key="7">
    <source>
        <dbReference type="SAM" id="MobiDB-lite"/>
    </source>
</evidence>
<evidence type="ECO:0000256" key="4">
    <source>
        <dbReference type="ARBA" id="ARBA00022989"/>
    </source>
</evidence>
<keyword evidence="9" id="KW-1185">Reference proteome</keyword>
<dbReference type="InterPro" id="IPR032675">
    <property type="entry name" value="LRR_dom_sf"/>
</dbReference>
<protein>
    <submittedName>
        <fullName evidence="8">Uncharacterized protein</fullName>
    </submittedName>
</protein>
<evidence type="ECO:0000256" key="1">
    <source>
        <dbReference type="ARBA" id="ARBA00004479"/>
    </source>
</evidence>
<dbReference type="EMBL" id="WJXA01000005">
    <property type="protein sequence ID" value="KAF7142920.1"/>
    <property type="molecule type" value="Genomic_DNA"/>
</dbReference>
<dbReference type="Gene3D" id="3.80.10.10">
    <property type="entry name" value="Ribonuclease Inhibitor"/>
    <property type="match status" value="1"/>
</dbReference>
<comment type="subcellular location">
    <subcellularLocation>
        <location evidence="1">Membrane</location>
        <topology evidence="1">Single-pass type I membrane protein</topology>
    </subcellularLocation>
</comment>